<feature type="transmembrane region" description="Helical" evidence="8">
    <location>
        <begin position="47"/>
        <end position="70"/>
    </location>
</feature>
<dbReference type="AlphaFoldDB" id="A0A1C5IZG1"/>
<feature type="transmembrane region" description="Helical" evidence="8">
    <location>
        <begin position="107"/>
        <end position="128"/>
    </location>
</feature>
<dbReference type="CDD" id="cd06173">
    <property type="entry name" value="MFS_MefA_like"/>
    <property type="match status" value="1"/>
</dbReference>
<dbReference type="PANTHER" id="PTHR23513">
    <property type="entry name" value="INTEGRAL MEMBRANE EFFLUX PROTEIN-RELATED"/>
    <property type="match status" value="1"/>
</dbReference>
<keyword evidence="3" id="KW-1003">Cell membrane</keyword>
<protein>
    <submittedName>
        <fullName evidence="9">Predicted arabinose efflux permease, MFS family</fullName>
    </submittedName>
</protein>
<keyword evidence="2" id="KW-0813">Transport</keyword>
<feature type="transmembrane region" description="Helical" evidence="8">
    <location>
        <begin position="320"/>
        <end position="342"/>
    </location>
</feature>
<dbReference type="InterPro" id="IPR010290">
    <property type="entry name" value="TM_effector"/>
</dbReference>
<name>A0A1C5IZG1_9ACTN</name>
<keyword evidence="10" id="KW-1185">Reference proteome</keyword>
<feature type="transmembrane region" description="Helical" evidence="8">
    <location>
        <begin position="77"/>
        <end position="101"/>
    </location>
</feature>
<dbReference type="SUPFAM" id="SSF103473">
    <property type="entry name" value="MFS general substrate transporter"/>
    <property type="match status" value="1"/>
</dbReference>
<evidence type="ECO:0000256" key="3">
    <source>
        <dbReference type="ARBA" id="ARBA00022475"/>
    </source>
</evidence>
<evidence type="ECO:0000256" key="6">
    <source>
        <dbReference type="ARBA" id="ARBA00023136"/>
    </source>
</evidence>
<dbReference type="Pfam" id="PF05977">
    <property type="entry name" value="MFS_3"/>
    <property type="match status" value="1"/>
</dbReference>
<feature type="transmembrane region" description="Helical" evidence="8">
    <location>
        <begin position="280"/>
        <end position="300"/>
    </location>
</feature>
<feature type="compositionally biased region" description="Low complexity" evidence="7">
    <location>
        <begin position="533"/>
        <end position="546"/>
    </location>
</feature>
<accession>A0A1C5IZG1</accession>
<keyword evidence="4 8" id="KW-0812">Transmembrane</keyword>
<reference evidence="10" key="1">
    <citation type="submission" date="2016-06" db="EMBL/GenBank/DDBJ databases">
        <authorList>
            <person name="Varghese N."/>
            <person name="Submissions Spin"/>
        </authorList>
    </citation>
    <scope>NUCLEOTIDE SEQUENCE [LARGE SCALE GENOMIC DNA]</scope>
    <source>
        <strain evidence="10">DSM 43819</strain>
    </source>
</reference>
<evidence type="ECO:0000256" key="7">
    <source>
        <dbReference type="SAM" id="MobiDB-lite"/>
    </source>
</evidence>
<comment type="subcellular location">
    <subcellularLocation>
        <location evidence="1">Cell membrane</location>
        <topology evidence="1">Multi-pass membrane protein</topology>
    </subcellularLocation>
</comment>
<evidence type="ECO:0000313" key="9">
    <source>
        <dbReference type="EMBL" id="SCG63710.1"/>
    </source>
</evidence>
<feature type="transmembrane region" description="Helical" evidence="8">
    <location>
        <begin position="409"/>
        <end position="429"/>
    </location>
</feature>
<dbReference type="EMBL" id="LT607754">
    <property type="protein sequence ID" value="SCG63710.1"/>
    <property type="molecule type" value="Genomic_DNA"/>
</dbReference>
<dbReference type="InterPro" id="IPR036259">
    <property type="entry name" value="MFS_trans_sf"/>
</dbReference>
<feature type="region of interest" description="Disordered" evidence="7">
    <location>
        <begin position="533"/>
        <end position="559"/>
    </location>
</feature>
<evidence type="ECO:0000313" key="10">
    <source>
        <dbReference type="Proteomes" id="UP000198221"/>
    </source>
</evidence>
<feature type="transmembrane region" description="Helical" evidence="8">
    <location>
        <begin position="140"/>
        <end position="162"/>
    </location>
</feature>
<feature type="transmembrane region" description="Helical" evidence="8">
    <location>
        <begin position="375"/>
        <end position="397"/>
    </location>
</feature>
<dbReference type="Gene3D" id="1.20.1250.20">
    <property type="entry name" value="MFS general substrate transporter like domains"/>
    <property type="match status" value="1"/>
</dbReference>
<proteinExistence type="predicted"/>
<feature type="transmembrane region" description="Helical" evidence="8">
    <location>
        <begin position="232"/>
        <end position="252"/>
    </location>
</feature>
<keyword evidence="5 8" id="KW-1133">Transmembrane helix</keyword>
<dbReference type="Proteomes" id="UP000198221">
    <property type="component" value="Chromosome I"/>
</dbReference>
<sequence length="559" mass="56588">MFGVGVRFVPGAALLMRAAAGDPVNLLTNAADRFDRGPDLAAAAPEMVRLCHVVANGEVVVALGATFAALRHRNYRIWAGAGFVSVIGTWMQVLGVNWYVLAQTRSATSMGLAVLLQALPTLLLSVWGGSLADRLPAKPLLIAAQAVHAALAAGLAMVAVTGAGGLPAVYAISLVTGAVSAIEGPVMGRWCSTLVDRESLGNAIALGSLTNSAGRILGMSIGAVMVAAVGPALLFASNAASFVAVVVALFAVREGERHIGEPAAADAAPEDGGIRAGFRYLLRQPVVLVALALSFVLGSLGRNYQVTMAAMSDGPLRGGASGYGFLSTVFAVGTVLGALVAARRRELGYGMLVGAGLLASVLQIAAGLAPGTMSFAAVILPVAAAAVVIDTTVGARAQLDTDYAMRGRVLAALAVTGSVSAAVGAPLLGWLSEHVGPRQTLVLAGAVTAVATVAAGVALDGLRDHRLRRRVTLVLAAPAAVRRPVRRVAATAARVVRPAAAVVGAARPARVPRPAGSVPPGMRLAALRPGAGRLRSSRAIRAAHSARPARRTDPAVAPD</sequence>
<dbReference type="GO" id="GO:0005886">
    <property type="term" value="C:plasma membrane"/>
    <property type="evidence" value="ECO:0007669"/>
    <property type="project" value="UniProtKB-SubCell"/>
</dbReference>
<evidence type="ECO:0000256" key="4">
    <source>
        <dbReference type="ARBA" id="ARBA00022692"/>
    </source>
</evidence>
<keyword evidence="6 8" id="KW-0472">Membrane</keyword>
<evidence type="ECO:0000256" key="8">
    <source>
        <dbReference type="SAM" id="Phobius"/>
    </source>
</evidence>
<organism evidence="9 10">
    <name type="scientific">Micromonospora inositola</name>
    <dbReference type="NCBI Taxonomy" id="47865"/>
    <lineage>
        <taxon>Bacteria</taxon>
        <taxon>Bacillati</taxon>
        <taxon>Actinomycetota</taxon>
        <taxon>Actinomycetes</taxon>
        <taxon>Micromonosporales</taxon>
        <taxon>Micromonosporaceae</taxon>
        <taxon>Micromonospora</taxon>
    </lineage>
</organism>
<feature type="transmembrane region" description="Helical" evidence="8">
    <location>
        <begin position="349"/>
        <end position="369"/>
    </location>
</feature>
<dbReference type="PANTHER" id="PTHR23513:SF11">
    <property type="entry name" value="STAPHYLOFERRIN A TRANSPORTER"/>
    <property type="match status" value="1"/>
</dbReference>
<gene>
    <name evidence="9" type="ORF">GA0070613_3732</name>
</gene>
<evidence type="ECO:0000256" key="2">
    <source>
        <dbReference type="ARBA" id="ARBA00022448"/>
    </source>
</evidence>
<evidence type="ECO:0000256" key="1">
    <source>
        <dbReference type="ARBA" id="ARBA00004651"/>
    </source>
</evidence>
<feature type="transmembrane region" description="Helical" evidence="8">
    <location>
        <begin position="441"/>
        <end position="462"/>
    </location>
</feature>
<evidence type="ECO:0000256" key="5">
    <source>
        <dbReference type="ARBA" id="ARBA00022989"/>
    </source>
</evidence>